<name>A0AAD5IKT0_ACENE</name>
<evidence type="ECO:0000259" key="1">
    <source>
        <dbReference type="Pfam" id="PF20167"/>
    </source>
</evidence>
<accession>A0AAD5IKT0</accession>
<dbReference type="InterPro" id="IPR046796">
    <property type="entry name" value="Transposase_32_dom"/>
</dbReference>
<dbReference type="Proteomes" id="UP001064489">
    <property type="component" value="Chromosome 10"/>
</dbReference>
<protein>
    <recommendedName>
        <fullName evidence="1">Putative plant transposon protein domain-containing protein</fullName>
    </recommendedName>
</protein>
<proteinExistence type="predicted"/>
<evidence type="ECO:0000313" key="3">
    <source>
        <dbReference type="Proteomes" id="UP001064489"/>
    </source>
</evidence>
<organism evidence="2 3">
    <name type="scientific">Acer negundo</name>
    <name type="common">Box elder</name>
    <dbReference type="NCBI Taxonomy" id="4023"/>
    <lineage>
        <taxon>Eukaryota</taxon>
        <taxon>Viridiplantae</taxon>
        <taxon>Streptophyta</taxon>
        <taxon>Embryophyta</taxon>
        <taxon>Tracheophyta</taxon>
        <taxon>Spermatophyta</taxon>
        <taxon>Magnoliopsida</taxon>
        <taxon>eudicotyledons</taxon>
        <taxon>Gunneridae</taxon>
        <taxon>Pentapetalae</taxon>
        <taxon>rosids</taxon>
        <taxon>malvids</taxon>
        <taxon>Sapindales</taxon>
        <taxon>Sapindaceae</taxon>
        <taxon>Hippocastanoideae</taxon>
        <taxon>Acereae</taxon>
        <taxon>Acer</taxon>
    </lineage>
</organism>
<dbReference type="Pfam" id="PF20167">
    <property type="entry name" value="Transposase_32"/>
    <property type="match status" value="1"/>
</dbReference>
<reference evidence="2" key="2">
    <citation type="submission" date="2023-02" db="EMBL/GenBank/DDBJ databases">
        <authorList>
            <person name="Swenson N.G."/>
            <person name="Wegrzyn J.L."/>
            <person name="Mcevoy S.L."/>
        </authorList>
    </citation>
    <scope>NUCLEOTIDE SEQUENCE</scope>
    <source>
        <strain evidence="2">91603</strain>
        <tissue evidence="2">Leaf</tissue>
    </source>
</reference>
<sequence length="186" mass="21712">MTSAMEFLDEQEDDKEMFELMEELVDEESINEIEKKKSVKVQDVDVFIRPQEINTYYGTTPHNDLSKGILKNTIFRLYDPELAAALQREIDNIDVWEADTHLRQSELERDLALWSIFMSHSLKPTQQRTNTVLEIAQFLYCIKFQLQVDIDQLIHIAIVRAGKMVKSIIPFPCLISDLFIQEGVFQ</sequence>
<feature type="domain" description="Putative plant transposon protein" evidence="1">
    <location>
        <begin position="25"/>
        <end position="184"/>
    </location>
</feature>
<gene>
    <name evidence="2" type="ORF">LWI28_027041</name>
</gene>
<comment type="caution">
    <text evidence="2">The sequence shown here is derived from an EMBL/GenBank/DDBJ whole genome shotgun (WGS) entry which is preliminary data.</text>
</comment>
<dbReference type="AlphaFoldDB" id="A0AAD5IKT0"/>
<evidence type="ECO:0000313" key="2">
    <source>
        <dbReference type="EMBL" id="KAI9166149.1"/>
    </source>
</evidence>
<keyword evidence="3" id="KW-1185">Reference proteome</keyword>
<dbReference type="EMBL" id="JAJSOW010000105">
    <property type="protein sequence ID" value="KAI9166149.1"/>
    <property type="molecule type" value="Genomic_DNA"/>
</dbReference>
<reference evidence="2" key="1">
    <citation type="journal article" date="2022" name="Plant J.">
        <title>Strategies of tolerance reflected in two North American maple genomes.</title>
        <authorList>
            <person name="McEvoy S.L."/>
            <person name="Sezen U.U."/>
            <person name="Trouern-Trend A."/>
            <person name="McMahon S.M."/>
            <person name="Schaberg P.G."/>
            <person name="Yang J."/>
            <person name="Wegrzyn J.L."/>
            <person name="Swenson N.G."/>
        </authorList>
    </citation>
    <scope>NUCLEOTIDE SEQUENCE</scope>
    <source>
        <strain evidence="2">91603</strain>
    </source>
</reference>